<name>A0A3M7S0M0_BRAPC</name>
<evidence type="ECO:0000313" key="2">
    <source>
        <dbReference type="Proteomes" id="UP000276133"/>
    </source>
</evidence>
<dbReference type="Proteomes" id="UP000276133">
    <property type="component" value="Unassembled WGS sequence"/>
</dbReference>
<organism evidence="1 2">
    <name type="scientific">Brachionus plicatilis</name>
    <name type="common">Marine rotifer</name>
    <name type="synonym">Brachionus muelleri</name>
    <dbReference type="NCBI Taxonomy" id="10195"/>
    <lineage>
        <taxon>Eukaryota</taxon>
        <taxon>Metazoa</taxon>
        <taxon>Spiralia</taxon>
        <taxon>Gnathifera</taxon>
        <taxon>Rotifera</taxon>
        <taxon>Eurotatoria</taxon>
        <taxon>Monogononta</taxon>
        <taxon>Pseudotrocha</taxon>
        <taxon>Ploima</taxon>
        <taxon>Brachionidae</taxon>
        <taxon>Brachionus</taxon>
    </lineage>
</organism>
<evidence type="ECO:0000313" key="1">
    <source>
        <dbReference type="EMBL" id="RNA29344.1"/>
    </source>
</evidence>
<proteinExistence type="predicted"/>
<gene>
    <name evidence="1" type="ORF">BpHYR1_050184</name>
</gene>
<reference evidence="1 2" key="1">
    <citation type="journal article" date="2018" name="Sci. Rep.">
        <title>Genomic signatures of local adaptation to the degree of environmental predictability in rotifers.</title>
        <authorList>
            <person name="Franch-Gras L."/>
            <person name="Hahn C."/>
            <person name="Garcia-Roger E.M."/>
            <person name="Carmona M.J."/>
            <person name="Serra M."/>
            <person name="Gomez A."/>
        </authorList>
    </citation>
    <scope>NUCLEOTIDE SEQUENCE [LARGE SCALE GENOMIC DNA]</scope>
    <source>
        <strain evidence="1">HYR1</strain>
    </source>
</reference>
<protein>
    <submittedName>
        <fullName evidence="1">Uncharacterized protein</fullName>
    </submittedName>
</protein>
<sequence length="85" mass="9840">MTCSIKYLEIEHTSKANLNRSGHFVVLKEIEKLMTEIVRKHFHNGVGYSIYPDSELSLYASISLTINEIERPTLSAKFRKWIPES</sequence>
<accession>A0A3M7S0M0</accession>
<dbReference type="EMBL" id="REGN01002237">
    <property type="protein sequence ID" value="RNA29344.1"/>
    <property type="molecule type" value="Genomic_DNA"/>
</dbReference>
<dbReference type="AlphaFoldDB" id="A0A3M7S0M0"/>
<keyword evidence="2" id="KW-1185">Reference proteome</keyword>
<comment type="caution">
    <text evidence="1">The sequence shown here is derived from an EMBL/GenBank/DDBJ whole genome shotgun (WGS) entry which is preliminary data.</text>
</comment>